<keyword evidence="4" id="KW-0663">Pyridoxal phosphate</keyword>
<dbReference type="SUPFAM" id="SSF53383">
    <property type="entry name" value="PLP-dependent transferases"/>
    <property type="match status" value="1"/>
</dbReference>
<dbReference type="GO" id="GO:0006520">
    <property type="term" value="P:amino acid metabolic process"/>
    <property type="evidence" value="ECO:0007669"/>
    <property type="project" value="InterPro"/>
</dbReference>
<reference evidence="6 7" key="1">
    <citation type="submission" date="2015-07" db="EMBL/GenBank/DDBJ databases">
        <authorList>
            <person name="Noorani M."/>
        </authorList>
    </citation>
    <scope>NUCLEOTIDE SEQUENCE [LARGE SCALE GENOMIC DNA]</scope>
    <source>
        <strain evidence="6 7">CECT 5088</strain>
    </source>
</reference>
<keyword evidence="7" id="KW-1185">Reference proteome</keyword>
<sequence>MNLNFASDNTGPVAQPIMDAIVAANTGAAMPYGDDDWMPGVRDALRDLFDWPEAEVLLVATGTGANVLALAGMVAPWETIFAHRNSHIERSECGAPEFYTGGAKLTLIDGEGSRIAPDALRAAMAVVGTKDIHGVQRGALSLTNVTESGTLYSLDDLDALTGIARDAGMGTHLDGARFANACAALGCSAAQLARGFDMVSFGGTKNGCMGVEAIVMRDGAKHWEMQLRRKRGAQLWSKHRYLSVQMAAYLKDGLWLENARTANAAGQRLAAGLRRIGAEMAHEPQANMIFCRMPRAMHDRALGQARYGLMDEGERPLCRMVCDFTKTEAEVDRLLELLAG</sequence>
<feature type="domain" description="Aromatic amino acid beta-eliminating lyase/threonine aldolase" evidence="5">
    <location>
        <begin position="5"/>
        <end position="292"/>
    </location>
</feature>
<gene>
    <name evidence="6" type="primary">ltaE</name>
    <name evidence="6" type="ORF">JAN5088_00967</name>
</gene>
<dbReference type="Proteomes" id="UP000048908">
    <property type="component" value="Unassembled WGS sequence"/>
</dbReference>
<comment type="similarity">
    <text evidence="2">Belongs to the threonine aldolase family.</text>
</comment>
<organism evidence="6 7">
    <name type="scientific">Jannaschia rubra</name>
    <dbReference type="NCBI Taxonomy" id="282197"/>
    <lineage>
        <taxon>Bacteria</taxon>
        <taxon>Pseudomonadati</taxon>
        <taxon>Pseudomonadota</taxon>
        <taxon>Alphaproteobacteria</taxon>
        <taxon>Rhodobacterales</taxon>
        <taxon>Roseobacteraceae</taxon>
        <taxon>Jannaschia</taxon>
    </lineage>
</organism>
<comment type="subunit">
    <text evidence="3">Homotetramer.</text>
</comment>
<evidence type="ECO:0000256" key="4">
    <source>
        <dbReference type="ARBA" id="ARBA00022898"/>
    </source>
</evidence>
<dbReference type="RefSeq" id="WP_306455450.1">
    <property type="nucleotide sequence ID" value="NZ_CANMUL010000001.1"/>
</dbReference>
<dbReference type="InterPro" id="IPR015422">
    <property type="entry name" value="PyrdxlP-dep_Trfase_small"/>
</dbReference>
<evidence type="ECO:0000259" key="5">
    <source>
        <dbReference type="Pfam" id="PF01212"/>
    </source>
</evidence>
<dbReference type="InterPro" id="IPR015424">
    <property type="entry name" value="PyrdxlP-dep_Trfase"/>
</dbReference>
<comment type="cofactor">
    <cofactor evidence="1">
        <name>pyridoxal 5'-phosphate</name>
        <dbReference type="ChEBI" id="CHEBI:597326"/>
    </cofactor>
</comment>
<dbReference type="STRING" id="282197.SAMN04488517_10426"/>
<dbReference type="EC" id="4.1.2.48" evidence="6"/>
<evidence type="ECO:0000256" key="2">
    <source>
        <dbReference type="ARBA" id="ARBA00006966"/>
    </source>
</evidence>
<dbReference type="InterPro" id="IPR001597">
    <property type="entry name" value="ArAA_b-elim_lyase/Thr_aldolase"/>
</dbReference>
<keyword evidence="6" id="KW-0456">Lyase</keyword>
<dbReference type="GO" id="GO:0016829">
    <property type="term" value="F:lyase activity"/>
    <property type="evidence" value="ECO:0007669"/>
    <property type="project" value="UniProtKB-KW"/>
</dbReference>
<evidence type="ECO:0000313" key="6">
    <source>
        <dbReference type="EMBL" id="CTQ32204.1"/>
    </source>
</evidence>
<name>A0A0M6XQ93_9RHOB</name>
<evidence type="ECO:0000256" key="1">
    <source>
        <dbReference type="ARBA" id="ARBA00001933"/>
    </source>
</evidence>
<evidence type="ECO:0000313" key="7">
    <source>
        <dbReference type="Proteomes" id="UP000048908"/>
    </source>
</evidence>
<dbReference type="AlphaFoldDB" id="A0A0M6XQ93"/>
<dbReference type="Gene3D" id="3.90.1150.10">
    <property type="entry name" value="Aspartate Aminotransferase, domain 1"/>
    <property type="match status" value="1"/>
</dbReference>
<proteinExistence type="inferred from homology"/>
<dbReference type="Gene3D" id="3.40.640.10">
    <property type="entry name" value="Type I PLP-dependent aspartate aminotransferase-like (Major domain)"/>
    <property type="match status" value="1"/>
</dbReference>
<dbReference type="Pfam" id="PF01212">
    <property type="entry name" value="Beta_elim_lyase"/>
    <property type="match status" value="1"/>
</dbReference>
<dbReference type="InterPro" id="IPR015421">
    <property type="entry name" value="PyrdxlP-dep_Trfase_major"/>
</dbReference>
<dbReference type="PANTHER" id="PTHR48097">
    <property type="entry name" value="L-THREONINE ALDOLASE-RELATED"/>
    <property type="match status" value="1"/>
</dbReference>
<dbReference type="EMBL" id="CXPG01000012">
    <property type="protein sequence ID" value="CTQ32204.1"/>
    <property type="molecule type" value="Genomic_DNA"/>
</dbReference>
<accession>A0A0M6XQ93</accession>
<dbReference type="PANTHER" id="PTHR48097:SF5">
    <property type="entry name" value="LOW SPECIFICITY L-THREONINE ALDOLASE"/>
    <property type="match status" value="1"/>
</dbReference>
<evidence type="ECO:0000256" key="3">
    <source>
        <dbReference type="ARBA" id="ARBA00011881"/>
    </source>
</evidence>
<protein>
    <submittedName>
        <fullName evidence="6">Low specificity L-threonine aldolase</fullName>
        <ecNumber evidence="6">4.1.2.48</ecNumber>
    </submittedName>
</protein>